<dbReference type="PANTHER" id="PTHR47185">
    <property type="entry name" value="PX DOMAIN-CONTAINING PROTEIN YPR097W"/>
    <property type="match status" value="1"/>
</dbReference>
<feature type="compositionally biased region" description="Low complexity" evidence="1">
    <location>
        <begin position="307"/>
        <end position="317"/>
    </location>
</feature>
<feature type="compositionally biased region" description="Polar residues" evidence="1">
    <location>
        <begin position="323"/>
        <end position="332"/>
    </location>
</feature>
<feature type="compositionally biased region" description="Polar residues" evidence="1">
    <location>
        <begin position="1"/>
        <end position="15"/>
    </location>
</feature>
<dbReference type="InterPro" id="IPR024555">
    <property type="entry name" value="PX-associated"/>
</dbReference>
<feature type="region of interest" description="Disordered" evidence="1">
    <location>
        <begin position="883"/>
        <end position="937"/>
    </location>
</feature>
<dbReference type="AlphaFoldDB" id="A0A6G1G6Q5"/>
<feature type="compositionally biased region" description="Basic and acidic residues" evidence="1">
    <location>
        <begin position="916"/>
        <end position="937"/>
    </location>
</feature>
<dbReference type="InterPro" id="IPR024554">
    <property type="entry name" value="LEC1-like_C"/>
</dbReference>
<dbReference type="SUPFAM" id="SSF64268">
    <property type="entry name" value="PX domain"/>
    <property type="match status" value="1"/>
</dbReference>
<dbReference type="Pfam" id="PF12825">
    <property type="entry name" value="DUF3818"/>
    <property type="match status" value="1"/>
</dbReference>
<evidence type="ECO:0000313" key="5">
    <source>
        <dbReference type="RefSeq" id="XP_033535272.1"/>
    </source>
</evidence>
<dbReference type="InterPro" id="IPR001683">
    <property type="entry name" value="PX_dom"/>
</dbReference>
<reference evidence="3 5" key="1">
    <citation type="submission" date="2020-01" db="EMBL/GenBank/DDBJ databases">
        <authorList>
            <consortium name="DOE Joint Genome Institute"/>
            <person name="Haridas S."/>
            <person name="Albert R."/>
            <person name="Binder M."/>
            <person name="Bloem J."/>
            <person name="Labutti K."/>
            <person name="Salamov A."/>
            <person name="Andreopoulos B."/>
            <person name="Baker S.E."/>
            <person name="Barry K."/>
            <person name="Bills G."/>
            <person name="Bluhm B.H."/>
            <person name="Cannon C."/>
            <person name="Castanera R."/>
            <person name="Culley D.E."/>
            <person name="Daum C."/>
            <person name="Ezra D."/>
            <person name="Gonzalez J.B."/>
            <person name="Henrissat B."/>
            <person name="Kuo A."/>
            <person name="Liang C."/>
            <person name="Lipzen A."/>
            <person name="Lutzoni F."/>
            <person name="Magnuson J."/>
            <person name="Mondo S."/>
            <person name="Nolan M."/>
            <person name="Ohm R."/>
            <person name="Pangilinan J."/>
            <person name="Park H.-J."/>
            <person name="Ramirez L."/>
            <person name="Alfaro M."/>
            <person name="Sun H."/>
            <person name="Tritt A."/>
            <person name="Yoshinaga Y."/>
            <person name="Zwiers L.-H."/>
            <person name="Turgeon B.G."/>
            <person name="Goodwin S.B."/>
            <person name="Spatafora J.W."/>
            <person name="Crous P.W."/>
            <person name="Grigoriev I.V."/>
        </authorList>
    </citation>
    <scope>NUCLEOTIDE SEQUENCE</scope>
    <source>
        <strain evidence="3 5">CBS 781.70</strain>
    </source>
</reference>
<dbReference type="PROSITE" id="PS50195">
    <property type="entry name" value="PX"/>
    <property type="match status" value="1"/>
</dbReference>
<dbReference type="EMBL" id="ML975154">
    <property type="protein sequence ID" value="KAF1813641.1"/>
    <property type="molecule type" value="Genomic_DNA"/>
</dbReference>
<dbReference type="InterPro" id="IPR036871">
    <property type="entry name" value="PX_dom_sf"/>
</dbReference>
<dbReference type="Gene3D" id="3.30.1520.10">
    <property type="entry name" value="Phox-like domain"/>
    <property type="match status" value="1"/>
</dbReference>
<dbReference type="GeneID" id="54419716"/>
<dbReference type="RefSeq" id="XP_033535272.1">
    <property type="nucleotide sequence ID" value="XM_033679146.1"/>
</dbReference>
<feature type="domain" description="PX" evidence="2">
    <location>
        <begin position="226"/>
        <end position="411"/>
    </location>
</feature>
<dbReference type="PANTHER" id="PTHR47185:SF1">
    <property type="entry name" value="PX DOMAIN-CONTAINING PROTEIN YPR097W"/>
    <property type="match status" value="1"/>
</dbReference>
<evidence type="ECO:0000313" key="3">
    <source>
        <dbReference type="EMBL" id="KAF1813641.1"/>
    </source>
</evidence>
<dbReference type="CDD" id="cd06869">
    <property type="entry name" value="PX_UP2_fungi"/>
    <property type="match status" value="1"/>
</dbReference>
<feature type="compositionally biased region" description="Acidic residues" evidence="1">
    <location>
        <begin position="883"/>
        <end position="903"/>
    </location>
</feature>
<feature type="region of interest" description="Disordered" evidence="1">
    <location>
        <begin position="844"/>
        <end position="868"/>
    </location>
</feature>
<name>A0A6G1G6Q5_9PEZI</name>
<reference evidence="5" key="2">
    <citation type="submission" date="2020-04" db="EMBL/GenBank/DDBJ databases">
        <authorList>
            <consortium name="NCBI Genome Project"/>
        </authorList>
    </citation>
    <scope>NUCLEOTIDE SEQUENCE</scope>
    <source>
        <strain evidence="5">CBS 781.70</strain>
    </source>
</reference>
<accession>A0A6G1G6Q5</accession>
<reference evidence="5" key="3">
    <citation type="submission" date="2025-04" db="UniProtKB">
        <authorList>
            <consortium name="RefSeq"/>
        </authorList>
    </citation>
    <scope>IDENTIFICATION</scope>
    <source>
        <strain evidence="5">CBS 781.70</strain>
    </source>
</reference>
<keyword evidence="4" id="KW-1185">Reference proteome</keyword>
<evidence type="ECO:0000256" key="1">
    <source>
        <dbReference type="SAM" id="MobiDB-lite"/>
    </source>
</evidence>
<dbReference type="GO" id="GO:0035091">
    <property type="term" value="F:phosphatidylinositol binding"/>
    <property type="evidence" value="ECO:0007669"/>
    <property type="project" value="InterPro"/>
</dbReference>
<dbReference type="Proteomes" id="UP000504638">
    <property type="component" value="Unplaced"/>
</dbReference>
<dbReference type="SMART" id="SM00312">
    <property type="entry name" value="PX"/>
    <property type="match status" value="1"/>
</dbReference>
<gene>
    <name evidence="3 5" type="ORF">P152DRAFT_457023</name>
</gene>
<dbReference type="InterPro" id="IPR047168">
    <property type="entry name" value="LEC1-like"/>
</dbReference>
<evidence type="ECO:0000313" key="4">
    <source>
        <dbReference type="Proteomes" id="UP000504638"/>
    </source>
</evidence>
<protein>
    <submittedName>
        <fullName evidence="3 5">PX domain protein</fullName>
    </submittedName>
</protein>
<dbReference type="Pfam" id="PF12828">
    <property type="entry name" value="PXB"/>
    <property type="match status" value="1"/>
</dbReference>
<feature type="region of interest" description="Disordered" evidence="1">
    <location>
        <begin position="282"/>
        <end position="367"/>
    </location>
</feature>
<dbReference type="OrthoDB" id="71672at2759"/>
<evidence type="ECO:0000259" key="2">
    <source>
        <dbReference type="PROSITE" id="PS50195"/>
    </source>
</evidence>
<dbReference type="Pfam" id="PF00787">
    <property type="entry name" value="PX"/>
    <property type="match status" value="1"/>
</dbReference>
<sequence length="952" mass="107724">MAADTTVSDPANATNYHPPKAVPHLGESLDSTGNGSLLKPRGSSPSDTSAVSIPPPGSILTGKQEHYLKRQLLSEQVEHEIQELSSNTALQRFGAPFRSDAGEVPPKDSELPILRYVFVHHVRNFPFLDQAREKEFWQDKLQVFLESFANKHISSSEDRLEETKRKKLAVKAEKIVELMMVSGLPTASGYEERIRFAEIEVVDRGANELGLMANAPHGHAIHGWDVNVAGVRVTSVKRHVRYHQHAEYILRVKREGKPDIYVGRRYDEFVHLHKRIRMGLPGKVLTPLPRKNKSNAVAPALGDDSESISSVSTQSTTPPNDPQEVSNSSFTGHRSLLRPVDGSGHKRGASLSSLRSRKSPRSSGDFSRPAVLYREEQRVSLRAFLRTFLQNEHIARSPAMQEFLTGNVVQPNEEELEDIERRQGLDERRLEEQQKFYEIAKQRAADLDKHMEKFRRDVVERNGLSKLFQEIREKSTIAELKPEYRVFAEWLRIEVAATIYHLFLAEDNSPELFAQAKRIHSLIPYSLLKNVIRIANPAAVMAGVLDLFLAQPFGTRSLMQRIFGMAIHDGISNIQKSVDVVRGKVDDDVLSDKIKTFVEADEDVKAIIREEAVDDNVDPVVAVLRSALIEPPLTPEQIGKVFNAYVAWTNAVDNVDEEMKQGAELFAHLKQLLKLSLRQRDKSMMLQMIEEPTTLQLFKDLFTIFYEPLVRVYKSANVYNSITDFASFVDDTIKTVEAAQRQDFSADPNQTVQAFIDLCARHEDDFYKFVHEVHTHDDGLFDRLMGWIEELLHFLKQGPRGGGRLDMNALYQGAVDANVIDGAAATREINALIKWQMARKKWHQDKTRQKMATGDGLDETRMPGMNSFKSSDFGLNEVDLEDLELDDPSDSDDESELDDEDVVDPIAAERKRRQRRSETLRRSAGEPKKPEVTELKKLTGSFNTMLRSVLAE</sequence>
<organism evidence="3">
    <name type="scientific">Eremomyces bilateralis CBS 781.70</name>
    <dbReference type="NCBI Taxonomy" id="1392243"/>
    <lineage>
        <taxon>Eukaryota</taxon>
        <taxon>Fungi</taxon>
        <taxon>Dikarya</taxon>
        <taxon>Ascomycota</taxon>
        <taxon>Pezizomycotina</taxon>
        <taxon>Dothideomycetes</taxon>
        <taxon>Dothideomycetes incertae sedis</taxon>
        <taxon>Eremomycetales</taxon>
        <taxon>Eremomycetaceae</taxon>
        <taxon>Eremomyces</taxon>
    </lineage>
</organism>
<proteinExistence type="predicted"/>
<feature type="region of interest" description="Disordered" evidence="1">
    <location>
        <begin position="1"/>
        <end position="60"/>
    </location>
</feature>